<dbReference type="PANTHER" id="PTHR18964:SF149">
    <property type="entry name" value="BIFUNCTIONAL UDP-N-ACETYLGLUCOSAMINE 2-EPIMERASE_N-ACETYLMANNOSAMINE KINASE"/>
    <property type="match status" value="1"/>
</dbReference>
<dbReference type="InterPro" id="IPR000600">
    <property type="entry name" value="ROK"/>
</dbReference>
<evidence type="ECO:0000313" key="2">
    <source>
        <dbReference type="EMBL" id="KIQ67774.1"/>
    </source>
</evidence>
<evidence type="ECO:0000256" key="1">
    <source>
        <dbReference type="ARBA" id="ARBA00006479"/>
    </source>
</evidence>
<dbReference type="OrthoDB" id="37575at2"/>
<reference evidence="2 3" key="1">
    <citation type="submission" date="2013-01" db="EMBL/GenBank/DDBJ databases">
        <authorList>
            <person name="Fiebig A."/>
            <person name="Goeker M."/>
            <person name="Klenk H.-P.P."/>
        </authorList>
    </citation>
    <scope>NUCLEOTIDE SEQUENCE [LARGE SCALE GENOMIC DNA]</scope>
    <source>
        <strain evidence="2 3">DSM 24838</strain>
    </source>
</reference>
<protein>
    <submittedName>
        <fullName evidence="2">Transcriptional regulator/sugar kinase</fullName>
    </submittedName>
</protein>
<gene>
    <name evidence="2" type="ORF">Wenmar_03734</name>
</gene>
<dbReference type="eggNOG" id="COG1940">
    <property type="taxonomic scope" value="Bacteria"/>
</dbReference>
<name>A0A0D0PZJ3_9RHOB</name>
<dbReference type="AlphaFoldDB" id="A0A0D0PZJ3"/>
<evidence type="ECO:0000313" key="3">
    <source>
        <dbReference type="Proteomes" id="UP000035100"/>
    </source>
</evidence>
<dbReference type="Gene3D" id="3.30.420.40">
    <property type="match status" value="2"/>
</dbReference>
<dbReference type="EMBL" id="AONG01000020">
    <property type="protein sequence ID" value="KIQ67774.1"/>
    <property type="molecule type" value="Genomic_DNA"/>
</dbReference>
<comment type="caution">
    <text evidence="2">The sequence shown here is derived from an EMBL/GenBank/DDBJ whole genome shotgun (WGS) entry which is preliminary data.</text>
</comment>
<dbReference type="GO" id="GO:0016301">
    <property type="term" value="F:kinase activity"/>
    <property type="evidence" value="ECO:0007669"/>
    <property type="project" value="UniProtKB-KW"/>
</dbReference>
<dbReference type="PATRIC" id="fig|1123501.6.peg.3861"/>
<proteinExistence type="inferred from homology"/>
<comment type="similarity">
    <text evidence="1">Belongs to the ROK (NagC/XylR) family.</text>
</comment>
<organism evidence="2 3">
    <name type="scientific">Wenxinia marina DSM 24838</name>
    <dbReference type="NCBI Taxonomy" id="1123501"/>
    <lineage>
        <taxon>Bacteria</taxon>
        <taxon>Pseudomonadati</taxon>
        <taxon>Pseudomonadota</taxon>
        <taxon>Alphaproteobacteria</taxon>
        <taxon>Rhodobacterales</taxon>
        <taxon>Roseobacteraceae</taxon>
        <taxon>Wenxinia</taxon>
    </lineage>
</organism>
<dbReference type="RefSeq" id="WP_053057478.1">
    <property type="nucleotide sequence ID" value="NZ_KN848375.1"/>
</dbReference>
<keyword evidence="2" id="KW-0808">Transferase</keyword>
<dbReference type="Proteomes" id="UP000035100">
    <property type="component" value="Unassembled WGS sequence"/>
</dbReference>
<keyword evidence="2" id="KW-0418">Kinase</keyword>
<dbReference type="CDD" id="cd23763">
    <property type="entry name" value="ASKHA_ATPase_ROK"/>
    <property type="match status" value="1"/>
</dbReference>
<sequence length="323" mass="32448">MSHPDAALREAGWTGADGRLRADHGLLLVGDIGGTKMLSALCDLGGTVLQTMREPTTREGAPALVAQVVAQRDALLARTGRQAEAIVAAGLGLPASIEPGTGRIHRGPNIPGLEEGDIGADLGRALGVPLALENDANMAALGEAWAGEGRGRDVVVHIAIGTGIGMGIVVDGRLLRGATGAAGEIAFLPLGADPEDPATHVSGPLEHCISSEALMRLYRASGGQGASLRDAFAAPEAALDAVLDRLGTLVARGIQSVAAILDPGAIILGGSLGARPEVLAAVEAALARGMARPPRCAISPLGDRAALVGAARAARRALASALE</sequence>
<dbReference type="InterPro" id="IPR043129">
    <property type="entry name" value="ATPase_NBD"/>
</dbReference>
<dbReference type="Pfam" id="PF00480">
    <property type="entry name" value="ROK"/>
    <property type="match status" value="1"/>
</dbReference>
<dbReference type="STRING" id="1123501.Wenmar_03734"/>
<dbReference type="SUPFAM" id="SSF53067">
    <property type="entry name" value="Actin-like ATPase domain"/>
    <property type="match status" value="1"/>
</dbReference>
<accession>A0A0D0PZJ3</accession>
<dbReference type="PANTHER" id="PTHR18964">
    <property type="entry name" value="ROK (REPRESSOR, ORF, KINASE) FAMILY"/>
    <property type="match status" value="1"/>
</dbReference>
<keyword evidence="3" id="KW-1185">Reference proteome</keyword>